<evidence type="ECO:0000313" key="7">
    <source>
        <dbReference type="Proteomes" id="UP001141806"/>
    </source>
</evidence>
<keyword evidence="3" id="KW-0539">Nucleus</keyword>
<feature type="compositionally biased region" description="Basic and acidic residues" evidence="4">
    <location>
        <begin position="209"/>
        <end position="218"/>
    </location>
</feature>
<feature type="region of interest" description="Disordered" evidence="4">
    <location>
        <begin position="204"/>
        <end position="228"/>
    </location>
</feature>
<evidence type="ECO:0000256" key="3">
    <source>
        <dbReference type="ARBA" id="ARBA00023242"/>
    </source>
</evidence>
<dbReference type="Pfam" id="PF14379">
    <property type="entry name" value="Myb_CC_LHEQLE"/>
    <property type="match status" value="1"/>
</dbReference>
<feature type="region of interest" description="Disordered" evidence="4">
    <location>
        <begin position="282"/>
        <end position="340"/>
    </location>
</feature>
<dbReference type="InterPro" id="IPR017930">
    <property type="entry name" value="Myb_dom"/>
</dbReference>
<reference evidence="6" key="1">
    <citation type="journal article" date="2023" name="Plant J.">
        <title>The genome of the king protea, Protea cynaroides.</title>
        <authorList>
            <person name="Chang J."/>
            <person name="Duong T.A."/>
            <person name="Schoeman C."/>
            <person name="Ma X."/>
            <person name="Roodt D."/>
            <person name="Barker N."/>
            <person name="Li Z."/>
            <person name="Van de Peer Y."/>
            <person name="Mizrachi E."/>
        </authorList>
    </citation>
    <scope>NUCLEOTIDE SEQUENCE</scope>
    <source>
        <tissue evidence="6">Young leaves</tissue>
    </source>
</reference>
<dbReference type="FunFam" id="1.10.10.60:FF:000002">
    <property type="entry name" value="Myb family transcription factor"/>
    <property type="match status" value="1"/>
</dbReference>
<organism evidence="6 7">
    <name type="scientific">Protea cynaroides</name>
    <dbReference type="NCBI Taxonomy" id="273540"/>
    <lineage>
        <taxon>Eukaryota</taxon>
        <taxon>Viridiplantae</taxon>
        <taxon>Streptophyta</taxon>
        <taxon>Embryophyta</taxon>
        <taxon>Tracheophyta</taxon>
        <taxon>Spermatophyta</taxon>
        <taxon>Magnoliopsida</taxon>
        <taxon>Proteales</taxon>
        <taxon>Proteaceae</taxon>
        <taxon>Protea</taxon>
    </lineage>
</organism>
<dbReference type="GO" id="GO:0003677">
    <property type="term" value="F:DNA binding"/>
    <property type="evidence" value="ECO:0007669"/>
    <property type="project" value="InterPro"/>
</dbReference>
<keyword evidence="7" id="KW-1185">Reference proteome</keyword>
<dbReference type="AlphaFoldDB" id="A0A9Q0R1P0"/>
<dbReference type="InterPro" id="IPR006447">
    <property type="entry name" value="Myb_dom_plants"/>
</dbReference>
<dbReference type="Proteomes" id="UP001141806">
    <property type="component" value="Unassembled WGS sequence"/>
</dbReference>
<dbReference type="PROSITE" id="PS51294">
    <property type="entry name" value="HTH_MYB"/>
    <property type="match status" value="1"/>
</dbReference>
<evidence type="ECO:0000256" key="1">
    <source>
        <dbReference type="ARBA" id="ARBA00023015"/>
    </source>
</evidence>
<evidence type="ECO:0000256" key="4">
    <source>
        <dbReference type="SAM" id="MobiDB-lite"/>
    </source>
</evidence>
<dbReference type="PANTHER" id="PTHR31499">
    <property type="entry name" value="MYB FAMILY TRANSCRIPTION FACTOR PHL11"/>
    <property type="match status" value="1"/>
</dbReference>
<dbReference type="OrthoDB" id="551907at2759"/>
<evidence type="ECO:0000313" key="6">
    <source>
        <dbReference type="EMBL" id="KAJ4979737.1"/>
    </source>
</evidence>
<dbReference type="PANTHER" id="PTHR31499:SF79">
    <property type="entry name" value="HTH MYB-TYPE DOMAIN-CONTAINING PROTEIN"/>
    <property type="match status" value="1"/>
</dbReference>
<dbReference type="InterPro" id="IPR025756">
    <property type="entry name" value="Myb_CC_LHEQLE"/>
</dbReference>
<evidence type="ECO:0000259" key="5">
    <source>
        <dbReference type="PROSITE" id="PS51294"/>
    </source>
</evidence>
<feature type="compositionally biased region" description="Low complexity" evidence="4">
    <location>
        <begin position="299"/>
        <end position="310"/>
    </location>
</feature>
<gene>
    <name evidence="6" type="ORF">NE237_010517</name>
</gene>
<dbReference type="InterPro" id="IPR009057">
    <property type="entry name" value="Homeodomain-like_sf"/>
</dbReference>
<dbReference type="EMBL" id="JAMYWD010000002">
    <property type="protein sequence ID" value="KAJ4979737.1"/>
    <property type="molecule type" value="Genomic_DNA"/>
</dbReference>
<dbReference type="Pfam" id="PF00249">
    <property type="entry name" value="Myb_DNA-binding"/>
    <property type="match status" value="1"/>
</dbReference>
<sequence>MVELSVFDFPLSLSVSELHLLFQLSFPSNAPYWAAESGFSTLQFLFRVPLFSLSCGERDEQLEEVFVCSFLYFRVVVWDWDHPELIDICSRKGFSRLSIMFHPKKIAHIGLMPHKAQSSDQLANVGVLGGSTINNSAPPGGTGKQRLRWTSDLHDRFVDAITQLGGPDRATPKGVLRVMGVPGLTIYHVKSHLQKYRLAKYLPESPADGSKEEKKDSGDSLSSMDSAPGVQINEQLKMQMEVQKRLHEQLEVQRQLQLRIEAQGKYLQKIIEEQQKLGGALSASEPSLAEEKQKPCSSPPDALLDSSSPLKKQRVDDGSMDPAPSVVPPRTDKKPDFIGQWDQDLYGANVEFGFDVKTELKGKNDKGIEKKVPHAPGPPNFTGGI</sequence>
<dbReference type="NCBIfam" id="TIGR01557">
    <property type="entry name" value="myb_SHAQKYF"/>
    <property type="match status" value="1"/>
</dbReference>
<name>A0A9Q0R1P0_9MAGN</name>
<protein>
    <recommendedName>
        <fullName evidence="5">HTH myb-type domain-containing protein</fullName>
    </recommendedName>
</protein>
<dbReference type="SUPFAM" id="SSF46689">
    <property type="entry name" value="Homeodomain-like"/>
    <property type="match status" value="1"/>
</dbReference>
<comment type="caution">
    <text evidence="6">The sequence shown here is derived from an EMBL/GenBank/DDBJ whole genome shotgun (WGS) entry which is preliminary data.</text>
</comment>
<dbReference type="GO" id="GO:0003700">
    <property type="term" value="F:DNA-binding transcription factor activity"/>
    <property type="evidence" value="ECO:0007669"/>
    <property type="project" value="InterPro"/>
</dbReference>
<proteinExistence type="predicted"/>
<dbReference type="Gene3D" id="1.10.10.60">
    <property type="entry name" value="Homeodomain-like"/>
    <property type="match status" value="1"/>
</dbReference>
<accession>A0A9Q0R1P0</accession>
<dbReference type="InterPro" id="IPR046955">
    <property type="entry name" value="PHR1-like"/>
</dbReference>
<feature type="domain" description="HTH myb-type" evidence="5">
    <location>
        <begin position="141"/>
        <end position="201"/>
    </location>
</feature>
<keyword evidence="1" id="KW-0805">Transcription regulation</keyword>
<dbReference type="InterPro" id="IPR001005">
    <property type="entry name" value="SANT/Myb"/>
</dbReference>
<feature type="region of interest" description="Disordered" evidence="4">
    <location>
        <begin position="365"/>
        <end position="385"/>
    </location>
</feature>
<keyword evidence="2" id="KW-0804">Transcription</keyword>
<evidence type="ECO:0000256" key="2">
    <source>
        <dbReference type="ARBA" id="ARBA00023163"/>
    </source>
</evidence>